<keyword evidence="1" id="KW-0547">Nucleotide-binding</keyword>
<sequence length="167" mass="19333">PIYIPPLRKRKEDMPLLVNSLIRKYNQDFGRNIKGISPEALNILSDYSWPGNVRELENVIERAVINMKLSEEIILPKHIPALNELNKLEIIEEKPIISSVSDNLIDYNLDKNNLKKIKDDTERIALLNALKSTNGDSSMAANKLGISLRSFYYKIKKYNIKKIYEYK</sequence>
<dbReference type="InterPro" id="IPR009057">
    <property type="entry name" value="Homeodomain-like_sf"/>
</dbReference>
<dbReference type="InterPro" id="IPR002078">
    <property type="entry name" value="Sigma_54_int"/>
</dbReference>
<proteinExistence type="predicted"/>
<accession>X1H5N5</accession>
<protein>
    <recommendedName>
        <fullName evidence="5">Sigma-54 factor interaction domain-containing protein</fullName>
    </recommendedName>
</protein>
<dbReference type="InterPro" id="IPR027417">
    <property type="entry name" value="P-loop_NTPase"/>
</dbReference>
<keyword evidence="3" id="KW-0805">Transcription regulation</keyword>
<feature type="non-terminal residue" evidence="6">
    <location>
        <position position="1"/>
    </location>
</feature>
<name>X1H5N5_9ZZZZ</name>
<dbReference type="PANTHER" id="PTHR32071">
    <property type="entry name" value="TRANSCRIPTIONAL REGULATORY PROTEIN"/>
    <property type="match status" value="1"/>
</dbReference>
<evidence type="ECO:0000259" key="5">
    <source>
        <dbReference type="PROSITE" id="PS50045"/>
    </source>
</evidence>
<evidence type="ECO:0000256" key="4">
    <source>
        <dbReference type="ARBA" id="ARBA00023163"/>
    </source>
</evidence>
<dbReference type="SUPFAM" id="SSF46689">
    <property type="entry name" value="Homeodomain-like"/>
    <property type="match status" value="1"/>
</dbReference>
<dbReference type="Gene3D" id="1.10.8.60">
    <property type="match status" value="1"/>
</dbReference>
<dbReference type="SUPFAM" id="SSF52540">
    <property type="entry name" value="P-loop containing nucleoside triphosphate hydrolases"/>
    <property type="match status" value="1"/>
</dbReference>
<dbReference type="GO" id="GO:0006355">
    <property type="term" value="P:regulation of DNA-templated transcription"/>
    <property type="evidence" value="ECO:0007669"/>
    <property type="project" value="InterPro"/>
</dbReference>
<dbReference type="Pfam" id="PF25601">
    <property type="entry name" value="AAA_lid_14"/>
    <property type="match status" value="1"/>
</dbReference>
<dbReference type="InterPro" id="IPR058031">
    <property type="entry name" value="AAA_lid_NorR"/>
</dbReference>
<evidence type="ECO:0000313" key="6">
    <source>
        <dbReference type="EMBL" id="GAH40613.1"/>
    </source>
</evidence>
<reference evidence="6" key="1">
    <citation type="journal article" date="2014" name="Front. Microbiol.">
        <title>High frequency of phylogenetically diverse reductive dehalogenase-homologous genes in deep subseafloor sedimentary metagenomes.</title>
        <authorList>
            <person name="Kawai M."/>
            <person name="Futagami T."/>
            <person name="Toyoda A."/>
            <person name="Takaki Y."/>
            <person name="Nishi S."/>
            <person name="Hori S."/>
            <person name="Arai W."/>
            <person name="Tsubouchi T."/>
            <person name="Morono Y."/>
            <person name="Uchiyama I."/>
            <person name="Ito T."/>
            <person name="Fujiyama A."/>
            <person name="Inagaki F."/>
            <person name="Takami H."/>
        </authorList>
    </citation>
    <scope>NUCLEOTIDE SEQUENCE</scope>
    <source>
        <strain evidence="6">Expedition CK06-06</strain>
    </source>
</reference>
<dbReference type="GO" id="GO:0005524">
    <property type="term" value="F:ATP binding"/>
    <property type="evidence" value="ECO:0007669"/>
    <property type="project" value="UniProtKB-KW"/>
</dbReference>
<comment type="caution">
    <text evidence="6">The sequence shown here is derived from an EMBL/GenBank/DDBJ whole genome shotgun (WGS) entry which is preliminary data.</text>
</comment>
<gene>
    <name evidence="6" type="ORF">S03H2_13905</name>
</gene>
<keyword evidence="2" id="KW-0067">ATP-binding</keyword>
<evidence type="ECO:0000256" key="1">
    <source>
        <dbReference type="ARBA" id="ARBA00022741"/>
    </source>
</evidence>
<dbReference type="PRINTS" id="PR01590">
    <property type="entry name" value="HTHFIS"/>
</dbReference>
<dbReference type="EMBL" id="BARU01007052">
    <property type="protein sequence ID" value="GAH40613.1"/>
    <property type="molecule type" value="Genomic_DNA"/>
</dbReference>
<feature type="domain" description="Sigma-54 factor interaction" evidence="5">
    <location>
        <begin position="1"/>
        <end position="65"/>
    </location>
</feature>
<evidence type="ECO:0000256" key="2">
    <source>
        <dbReference type="ARBA" id="ARBA00022840"/>
    </source>
</evidence>
<keyword evidence="4" id="KW-0804">Transcription</keyword>
<dbReference type="GO" id="GO:0043565">
    <property type="term" value="F:sequence-specific DNA binding"/>
    <property type="evidence" value="ECO:0007669"/>
    <property type="project" value="InterPro"/>
</dbReference>
<dbReference type="PANTHER" id="PTHR32071:SF113">
    <property type="entry name" value="ALGINATE BIOSYNTHESIS TRANSCRIPTIONAL REGULATORY PROTEIN ALGB"/>
    <property type="match status" value="1"/>
</dbReference>
<dbReference type="AlphaFoldDB" id="X1H5N5"/>
<dbReference type="Gene3D" id="1.10.10.60">
    <property type="entry name" value="Homeodomain-like"/>
    <property type="match status" value="1"/>
</dbReference>
<dbReference type="PROSITE" id="PS00688">
    <property type="entry name" value="SIGMA54_INTERACT_3"/>
    <property type="match status" value="1"/>
</dbReference>
<organism evidence="6">
    <name type="scientific">marine sediment metagenome</name>
    <dbReference type="NCBI Taxonomy" id="412755"/>
    <lineage>
        <taxon>unclassified sequences</taxon>
        <taxon>metagenomes</taxon>
        <taxon>ecological metagenomes</taxon>
    </lineage>
</organism>
<evidence type="ECO:0000256" key="3">
    <source>
        <dbReference type="ARBA" id="ARBA00023015"/>
    </source>
</evidence>
<dbReference type="PROSITE" id="PS50045">
    <property type="entry name" value="SIGMA54_INTERACT_4"/>
    <property type="match status" value="1"/>
</dbReference>
<dbReference type="Pfam" id="PF02954">
    <property type="entry name" value="HTH_8"/>
    <property type="match status" value="1"/>
</dbReference>
<dbReference type="InterPro" id="IPR002197">
    <property type="entry name" value="HTH_Fis"/>
</dbReference>
<dbReference type="InterPro" id="IPR025944">
    <property type="entry name" value="Sigma_54_int_dom_CS"/>
</dbReference>